<dbReference type="InterPro" id="IPR036397">
    <property type="entry name" value="RNaseH_sf"/>
</dbReference>
<dbReference type="Proteomes" id="UP000053660">
    <property type="component" value="Unassembled WGS sequence"/>
</dbReference>
<dbReference type="Pfam" id="PF13358">
    <property type="entry name" value="DDE_3"/>
    <property type="match status" value="1"/>
</dbReference>
<keyword evidence="3" id="KW-1185">Reference proteome</keyword>
<dbReference type="PANTHER" id="PTHR33939">
    <property type="entry name" value="PROTEIN CBG22215"/>
    <property type="match status" value="1"/>
</dbReference>
<dbReference type="Gene3D" id="3.30.420.10">
    <property type="entry name" value="Ribonuclease H-like superfamily/Ribonuclease H"/>
    <property type="match status" value="1"/>
</dbReference>
<dbReference type="GO" id="GO:0003676">
    <property type="term" value="F:nucleic acid binding"/>
    <property type="evidence" value="ECO:0007669"/>
    <property type="project" value="InterPro"/>
</dbReference>
<feature type="domain" description="Tc1-like transposase DDE" evidence="1">
    <location>
        <begin position="281"/>
        <end position="417"/>
    </location>
</feature>
<evidence type="ECO:0000313" key="3">
    <source>
        <dbReference type="Proteomes" id="UP000053660"/>
    </source>
</evidence>
<dbReference type="PANTHER" id="PTHR33939:SF1">
    <property type="entry name" value="DUF4371 DOMAIN-CONTAINING PROTEIN"/>
    <property type="match status" value="1"/>
</dbReference>
<organism evidence="2 3">
    <name type="scientific">Oesophagostomum dentatum</name>
    <name type="common">Nodular worm</name>
    <dbReference type="NCBI Taxonomy" id="61180"/>
    <lineage>
        <taxon>Eukaryota</taxon>
        <taxon>Metazoa</taxon>
        <taxon>Ecdysozoa</taxon>
        <taxon>Nematoda</taxon>
        <taxon>Chromadorea</taxon>
        <taxon>Rhabditida</taxon>
        <taxon>Rhabditina</taxon>
        <taxon>Rhabditomorpha</taxon>
        <taxon>Strongyloidea</taxon>
        <taxon>Strongylidae</taxon>
        <taxon>Oesophagostomum</taxon>
    </lineage>
</organism>
<proteinExistence type="predicted"/>
<protein>
    <recommendedName>
        <fullName evidence="1">Tc1-like transposase DDE domain-containing protein</fullName>
    </recommendedName>
</protein>
<evidence type="ECO:0000313" key="2">
    <source>
        <dbReference type="EMBL" id="KHJ84721.1"/>
    </source>
</evidence>
<dbReference type="InterPro" id="IPR038717">
    <property type="entry name" value="Tc1-like_DDE_dom"/>
</dbReference>
<evidence type="ECO:0000259" key="1">
    <source>
        <dbReference type="Pfam" id="PF13358"/>
    </source>
</evidence>
<gene>
    <name evidence="2" type="ORF">OESDEN_15562</name>
</gene>
<dbReference type="AlphaFoldDB" id="A0A0B1SLG5"/>
<dbReference type="OrthoDB" id="6506608at2759"/>
<sequence length="426" mass="48434">MFLAPTEGTYAPTRNPAAIGRPSLDAKTKVIISRVHVFFGELKRRLGTESAGTIFDHPAQVTALACGVSLRTVYRTGNGNRPEFVHRLIPRTRQGPRHNRKKLVEAVVKKNLGWSDVVRHHVHDKLKQEEAVTVEEVRAALAEAYPTFTRSRTTLQYFMRGIGFSYKINRGQRFIFERADLIRKRAAYLAAVEDARRRNCCLAALEETWVFDGMVRLRGWNDNTIPRFAPAATMREFSCGKTAGKNKGRRAIVISAITEDGVVPGCTEVIISGQTLADGDYHRDMDHEMFENWLQEAIPRMKDVADGRPLALTMDNAPYHSHQLKKVPTRSSKKGEIADYLREMGVEVAADSTKAELLEELQQFISSRGGIDALRSYAVEDICRGFEVEVIRLPPYHCFFNPIEMCWSQLKSHLNNWENRETTWNW</sequence>
<accession>A0A0B1SLG5</accession>
<name>A0A0B1SLG5_OESDE</name>
<dbReference type="EMBL" id="KN567079">
    <property type="protein sequence ID" value="KHJ84721.1"/>
    <property type="molecule type" value="Genomic_DNA"/>
</dbReference>
<reference evidence="2 3" key="1">
    <citation type="submission" date="2014-03" db="EMBL/GenBank/DDBJ databases">
        <title>Draft genome of the hookworm Oesophagostomum dentatum.</title>
        <authorList>
            <person name="Mitreva M."/>
        </authorList>
    </citation>
    <scope>NUCLEOTIDE SEQUENCE [LARGE SCALE GENOMIC DNA]</scope>
    <source>
        <strain evidence="2 3">OD-Hann</strain>
    </source>
</reference>